<feature type="signal peptide" evidence="1">
    <location>
        <begin position="1"/>
        <end position="18"/>
    </location>
</feature>
<protein>
    <submittedName>
        <fullName evidence="2">Uncharacterized protein</fullName>
    </submittedName>
</protein>
<accession>A0A210PLK1</accession>
<name>A0A210PLK1_MIZYE</name>
<evidence type="ECO:0000256" key="1">
    <source>
        <dbReference type="SAM" id="SignalP"/>
    </source>
</evidence>
<evidence type="ECO:0000313" key="3">
    <source>
        <dbReference type="Proteomes" id="UP000242188"/>
    </source>
</evidence>
<evidence type="ECO:0000313" key="2">
    <source>
        <dbReference type="EMBL" id="OWF37306.1"/>
    </source>
</evidence>
<proteinExistence type="predicted"/>
<reference evidence="2 3" key="1">
    <citation type="journal article" date="2017" name="Nat. Ecol. Evol.">
        <title>Scallop genome provides insights into evolution of bilaterian karyotype and development.</title>
        <authorList>
            <person name="Wang S."/>
            <person name="Zhang J."/>
            <person name="Jiao W."/>
            <person name="Li J."/>
            <person name="Xun X."/>
            <person name="Sun Y."/>
            <person name="Guo X."/>
            <person name="Huan P."/>
            <person name="Dong B."/>
            <person name="Zhang L."/>
            <person name="Hu X."/>
            <person name="Sun X."/>
            <person name="Wang J."/>
            <person name="Zhao C."/>
            <person name="Wang Y."/>
            <person name="Wang D."/>
            <person name="Huang X."/>
            <person name="Wang R."/>
            <person name="Lv J."/>
            <person name="Li Y."/>
            <person name="Zhang Z."/>
            <person name="Liu B."/>
            <person name="Lu W."/>
            <person name="Hui Y."/>
            <person name="Liang J."/>
            <person name="Zhou Z."/>
            <person name="Hou R."/>
            <person name="Li X."/>
            <person name="Liu Y."/>
            <person name="Li H."/>
            <person name="Ning X."/>
            <person name="Lin Y."/>
            <person name="Zhao L."/>
            <person name="Xing Q."/>
            <person name="Dou J."/>
            <person name="Li Y."/>
            <person name="Mao J."/>
            <person name="Guo H."/>
            <person name="Dou H."/>
            <person name="Li T."/>
            <person name="Mu C."/>
            <person name="Jiang W."/>
            <person name="Fu Q."/>
            <person name="Fu X."/>
            <person name="Miao Y."/>
            <person name="Liu J."/>
            <person name="Yu Q."/>
            <person name="Li R."/>
            <person name="Liao H."/>
            <person name="Li X."/>
            <person name="Kong Y."/>
            <person name="Jiang Z."/>
            <person name="Chourrout D."/>
            <person name="Li R."/>
            <person name="Bao Z."/>
        </authorList>
    </citation>
    <scope>NUCLEOTIDE SEQUENCE [LARGE SCALE GENOMIC DNA]</scope>
    <source>
        <strain evidence="2 3">PY_sf001</strain>
    </source>
</reference>
<dbReference type="Proteomes" id="UP000242188">
    <property type="component" value="Unassembled WGS sequence"/>
</dbReference>
<organism evidence="2 3">
    <name type="scientific">Mizuhopecten yessoensis</name>
    <name type="common">Japanese scallop</name>
    <name type="synonym">Patinopecten yessoensis</name>
    <dbReference type="NCBI Taxonomy" id="6573"/>
    <lineage>
        <taxon>Eukaryota</taxon>
        <taxon>Metazoa</taxon>
        <taxon>Spiralia</taxon>
        <taxon>Lophotrochozoa</taxon>
        <taxon>Mollusca</taxon>
        <taxon>Bivalvia</taxon>
        <taxon>Autobranchia</taxon>
        <taxon>Pteriomorphia</taxon>
        <taxon>Pectinida</taxon>
        <taxon>Pectinoidea</taxon>
        <taxon>Pectinidae</taxon>
        <taxon>Mizuhopecten</taxon>
    </lineage>
</organism>
<gene>
    <name evidence="2" type="ORF">KP79_PYT12670</name>
</gene>
<comment type="caution">
    <text evidence="2">The sequence shown here is derived from an EMBL/GenBank/DDBJ whole genome shotgun (WGS) entry which is preliminary data.</text>
</comment>
<keyword evidence="3" id="KW-1185">Reference proteome</keyword>
<dbReference type="AlphaFoldDB" id="A0A210PLK1"/>
<keyword evidence="1" id="KW-0732">Signal</keyword>
<dbReference type="EMBL" id="NEDP02005592">
    <property type="protein sequence ID" value="OWF37306.1"/>
    <property type="molecule type" value="Genomic_DNA"/>
</dbReference>
<feature type="chain" id="PRO_5012465266" evidence="1">
    <location>
        <begin position="19"/>
        <end position="49"/>
    </location>
</feature>
<sequence>MTVEFLLLFAKSALDCWCEVVTSGIIWYLRGLPGANQTLALFGRVCSVL</sequence>